<dbReference type="EMBL" id="LN555523">
    <property type="protein sequence ID" value="CED92919.1"/>
    <property type="molecule type" value="Genomic_DNA"/>
</dbReference>
<dbReference type="InterPro" id="IPR011330">
    <property type="entry name" value="Glyco_hydro/deAcase_b/a-brl"/>
</dbReference>
<keyword evidence="3" id="KW-1185">Reference proteome</keyword>
<accession>A0A1V1HYE0</accession>
<dbReference type="SUPFAM" id="SSF88713">
    <property type="entry name" value="Glycoside hydrolase/deacetylase"/>
    <property type="match status" value="1"/>
</dbReference>
<dbReference type="GO" id="GO:0005975">
    <property type="term" value="P:carbohydrate metabolic process"/>
    <property type="evidence" value="ECO:0007669"/>
    <property type="project" value="InterPro"/>
</dbReference>
<dbReference type="GO" id="GO:0016810">
    <property type="term" value="F:hydrolase activity, acting on carbon-nitrogen (but not peptide) bonds"/>
    <property type="evidence" value="ECO:0007669"/>
    <property type="project" value="InterPro"/>
</dbReference>
<organism evidence="2 3">
    <name type="scientific">Romboutsia ilealis</name>
    <dbReference type="NCBI Taxonomy" id="1115758"/>
    <lineage>
        <taxon>Bacteria</taxon>
        <taxon>Bacillati</taxon>
        <taxon>Bacillota</taxon>
        <taxon>Clostridia</taxon>
        <taxon>Peptostreptococcales</taxon>
        <taxon>Peptostreptococcaceae</taxon>
        <taxon>Romboutsia</taxon>
    </lineage>
</organism>
<dbReference type="InterPro" id="IPR050248">
    <property type="entry name" value="Polysacc_deacetylase_ArnD"/>
</dbReference>
<dbReference type="RefSeq" id="WP_180702691.1">
    <property type="nucleotide sequence ID" value="NZ_LN555523.1"/>
</dbReference>
<dbReference type="Proteomes" id="UP000245622">
    <property type="component" value="Chromosome 1"/>
</dbReference>
<dbReference type="GeneID" id="82204343"/>
<dbReference type="KEGG" id="ril:CRIB_160"/>
<evidence type="ECO:0000313" key="3">
    <source>
        <dbReference type="Proteomes" id="UP000245622"/>
    </source>
</evidence>
<reference evidence="2 3" key="1">
    <citation type="submission" date="2014-04" db="EMBL/GenBank/DDBJ databases">
        <authorList>
            <person name="Hornung B.V."/>
        </authorList>
    </citation>
    <scope>NUCLEOTIDE SEQUENCE [LARGE SCALE GENOMIC DNA]</scope>
    <source>
        <strain evidence="2 3">CRIB</strain>
    </source>
</reference>
<protein>
    <submittedName>
        <fullName evidence="2">Polysaccharide deacetylase</fullName>
    </submittedName>
</protein>
<feature type="domain" description="NodB homology" evidence="1">
    <location>
        <begin position="74"/>
        <end position="254"/>
    </location>
</feature>
<dbReference type="Gene3D" id="3.20.20.370">
    <property type="entry name" value="Glycoside hydrolase/deacetylase"/>
    <property type="match status" value="1"/>
</dbReference>
<dbReference type="PANTHER" id="PTHR10587">
    <property type="entry name" value="GLYCOSYL TRANSFERASE-RELATED"/>
    <property type="match status" value="1"/>
</dbReference>
<sequence>MKYNFKGSYKLAFTLLLIVLLFVGLIKNMFISKDNDISYYDNEVYRSIKTNTITEIMNKVLENSKKDSDINYDKVAYITIDDGPSNYTDKILDILDRNNVKATFFMINRNMNTYKDEVIRIQQEGHGVGFHSVSHDVETLYKTPKSTLEEFSICRDTFKEITGETSNLIRIPYGSKPYTPEESYKILVENGFLVWDWNLDTEDWKSTTDNIVSNVLLNGRNKDDLVLLMHEKKQTVEALEYIIMVLKERGYQILPITEDKEAMNFWSQNL</sequence>
<dbReference type="PROSITE" id="PS51677">
    <property type="entry name" value="NODB"/>
    <property type="match status" value="1"/>
</dbReference>
<proteinExistence type="predicted"/>
<dbReference type="Pfam" id="PF01522">
    <property type="entry name" value="Polysacc_deac_1"/>
    <property type="match status" value="1"/>
</dbReference>
<dbReference type="InterPro" id="IPR002509">
    <property type="entry name" value="NODB_dom"/>
</dbReference>
<gene>
    <name evidence="2" type="ORF">CRIB_160</name>
</gene>
<evidence type="ECO:0000259" key="1">
    <source>
        <dbReference type="PROSITE" id="PS51677"/>
    </source>
</evidence>
<evidence type="ECO:0000313" key="2">
    <source>
        <dbReference type="EMBL" id="CED92919.1"/>
    </source>
</evidence>
<dbReference type="PANTHER" id="PTHR10587:SF125">
    <property type="entry name" value="POLYSACCHARIDE DEACETYLASE YHEN-RELATED"/>
    <property type="match status" value="1"/>
</dbReference>
<name>A0A1V1HYE0_9FIRM</name>
<dbReference type="CDD" id="cd10944">
    <property type="entry name" value="CE4_SmPgdA_like"/>
    <property type="match status" value="1"/>
</dbReference>
<dbReference type="AlphaFoldDB" id="A0A1V1HYE0"/>